<organism evidence="2 3">
    <name type="scientific">Leptothoe spongobia TAU-MAC 1115</name>
    <dbReference type="NCBI Taxonomy" id="1967444"/>
    <lineage>
        <taxon>Bacteria</taxon>
        <taxon>Bacillati</taxon>
        <taxon>Cyanobacteriota</taxon>
        <taxon>Cyanophyceae</taxon>
        <taxon>Nodosilineales</taxon>
        <taxon>Cymatolegaceae</taxon>
        <taxon>Leptothoe</taxon>
        <taxon>Leptothoe spongobia</taxon>
    </lineage>
</organism>
<accession>A0A947DH24</accession>
<name>A0A947DH24_9CYAN</name>
<dbReference type="EMBL" id="JADOES010000023">
    <property type="protein sequence ID" value="MBT9316259.1"/>
    <property type="molecule type" value="Genomic_DNA"/>
</dbReference>
<proteinExistence type="predicted"/>
<evidence type="ECO:0000313" key="2">
    <source>
        <dbReference type="EMBL" id="MBT9316259.1"/>
    </source>
</evidence>
<evidence type="ECO:0000259" key="1">
    <source>
        <dbReference type="Pfam" id="PF14216"/>
    </source>
</evidence>
<protein>
    <submittedName>
        <fullName evidence="2">DUF4326 domain-containing protein</fullName>
    </submittedName>
</protein>
<reference evidence="2" key="1">
    <citation type="submission" date="2020-11" db="EMBL/GenBank/DDBJ databases">
        <authorList>
            <person name="Konstantinou D."/>
            <person name="Gkelis S."/>
            <person name="Popin R."/>
            <person name="Fewer D."/>
            <person name="Sivonen K."/>
        </authorList>
    </citation>
    <scope>NUCLEOTIDE SEQUENCE</scope>
    <source>
        <strain evidence="2">TAU-MAC 1115</strain>
    </source>
</reference>
<evidence type="ECO:0000313" key="3">
    <source>
        <dbReference type="Proteomes" id="UP000717364"/>
    </source>
</evidence>
<dbReference type="InterPro" id="IPR025475">
    <property type="entry name" value="DUF4326"/>
</dbReference>
<reference evidence="2" key="2">
    <citation type="journal article" date="2021" name="Mar. Drugs">
        <title>Genome Reduction and Secondary Metabolism of the Marine Sponge-Associated Cyanobacterium Leptothoe.</title>
        <authorList>
            <person name="Konstantinou D."/>
            <person name="Popin R.V."/>
            <person name="Fewer D.P."/>
            <person name="Sivonen K."/>
            <person name="Gkelis S."/>
        </authorList>
    </citation>
    <scope>NUCLEOTIDE SEQUENCE</scope>
    <source>
        <strain evidence="2">TAU-MAC 1115</strain>
    </source>
</reference>
<dbReference type="AlphaFoldDB" id="A0A947DH24"/>
<dbReference type="Proteomes" id="UP000717364">
    <property type="component" value="Unassembled WGS sequence"/>
</dbReference>
<gene>
    <name evidence="2" type="ORF">IXB50_12585</name>
</gene>
<dbReference type="RefSeq" id="WP_215609327.1">
    <property type="nucleotide sequence ID" value="NZ_JADOES010000023.1"/>
</dbReference>
<feature type="domain" description="DUF4326" evidence="1">
    <location>
        <begin position="126"/>
        <end position="217"/>
    </location>
</feature>
<keyword evidence="3" id="KW-1185">Reference proteome</keyword>
<comment type="caution">
    <text evidence="2">The sequence shown here is derived from an EMBL/GenBank/DDBJ whole genome shotgun (WGS) entry which is preliminary data.</text>
</comment>
<dbReference type="Pfam" id="PF14216">
    <property type="entry name" value="DUF4326"/>
    <property type="match status" value="1"/>
</dbReference>
<sequence>MAKLTKSPWLNIPPVSGVTVDRIENAIAWLRGNKVAIASHLPLTISGSYFGADWIDIFFRQLWPLWEGEWRHHESLGAATIYIFSAIGELRKELGAKPELKGIEPALSPLQVLNVKHDPGLFDRTDVEYIGRQYRMKSGRVIEASPLANDFVIGRDGNRADVCRKCREHQIQPAMVNRVGITYGELKRLAKKYLAGELTAVACWCTQPDQFVECHGHDVVSAIHTLAKEINGVVAYKSEKYATPEKSPLKIPKVRFAITLHRPWPYAIASLNKRLENRGWQPSGVEVGDWFAVHAGAKWDKDGAQWIKESGLGEVPPEEEHPRGVILLAKYGGISEGLLATSDPWFVGPLAWQIDDVIVFPEPIPHTQGRQKLWALPVHIQRQIAEMEVPTYAAA</sequence>